<evidence type="ECO:0000313" key="3">
    <source>
        <dbReference type="Proteomes" id="UP000241229"/>
    </source>
</evidence>
<dbReference type="OrthoDB" id="8452919at2"/>
<dbReference type="EMBL" id="PXYK01000004">
    <property type="protein sequence ID" value="PSJ64459.1"/>
    <property type="molecule type" value="Genomic_DNA"/>
</dbReference>
<proteinExistence type="predicted"/>
<dbReference type="RefSeq" id="WP_106771205.1">
    <property type="nucleotide sequence ID" value="NZ_PXYK01000004.1"/>
</dbReference>
<reference evidence="2 3" key="1">
    <citation type="submission" date="2018-03" db="EMBL/GenBank/DDBJ databases">
        <title>The draft genome of Mesorhizobium sp. 6GN-30.</title>
        <authorList>
            <person name="Liu L."/>
            <person name="Li L."/>
            <person name="Wang T."/>
            <person name="Zhang X."/>
            <person name="Liang L."/>
        </authorList>
    </citation>
    <scope>NUCLEOTIDE SEQUENCE [LARGE SCALE GENOMIC DNA]</scope>
    <source>
        <strain evidence="2 3">6GN30</strain>
    </source>
</reference>
<dbReference type="InterPro" id="IPR008538">
    <property type="entry name" value="Uma2"/>
</dbReference>
<dbReference type="InterPro" id="IPR011335">
    <property type="entry name" value="Restrct_endonuc-II-like"/>
</dbReference>
<dbReference type="PANTHER" id="PTHR36558:SF1">
    <property type="entry name" value="RESTRICTION ENDONUCLEASE DOMAIN-CONTAINING PROTEIN-RELATED"/>
    <property type="match status" value="1"/>
</dbReference>
<dbReference type="Pfam" id="PF05685">
    <property type="entry name" value="Uma2"/>
    <property type="match status" value="1"/>
</dbReference>
<gene>
    <name evidence="2" type="ORF">C7I84_05795</name>
</gene>
<dbReference type="Gene3D" id="3.90.1570.10">
    <property type="entry name" value="tt1808, chain A"/>
    <property type="match status" value="1"/>
</dbReference>
<sequence>MMVALPKTKLAVQDYLRWSQSQAEGRFELVGGEVIMMSPETVRHVQIKNEAWLALRNAIKRAGLQCTAFGDGVGIRIDDATVREPDVSVQCKPADPDSLLIDEPIIVLEVVSLSSVRSDTGAKVAEYFRVPSILHYLIVDPFSRSLIHHSRGDEKYPISTRIITSGEVELSPPGLIVAVSDFLTEGDTEDAG</sequence>
<dbReference type="CDD" id="cd06260">
    <property type="entry name" value="DUF820-like"/>
    <property type="match status" value="1"/>
</dbReference>
<evidence type="ECO:0000259" key="1">
    <source>
        <dbReference type="Pfam" id="PF05685"/>
    </source>
</evidence>
<dbReference type="AlphaFoldDB" id="A0A2P7SPR8"/>
<name>A0A2P7SPR8_9HYPH</name>
<dbReference type="PANTHER" id="PTHR36558">
    <property type="entry name" value="GLR1098 PROTEIN"/>
    <property type="match status" value="1"/>
</dbReference>
<dbReference type="InterPro" id="IPR012296">
    <property type="entry name" value="Nuclease_put_TT1808"/>
</dbReference>
<protein>
    <recommendedName>
        <fullName evidence="1">Putative restriction endonuclease domain-containing protein</fullName>
    </recommendedName>
</protein>
<comment type="caution">
    <text evidence="2">The sequence shown here is derived from an EMBL/GenBank/DDBJ whole genome shotgun (WGS) entry which is preliminary data.</text>
</comment>
<dbReference type="SUPFAM" id="SSF52980">
    <property type="entry name" value="Restriction endonuclease-like"/>
    <property type="match status" value="1"/>
</dbReference>
<organism evidence="2 3">
    <name type="scientific">Kumtagia ephedrae</name>
    <dbReference type="NCBI Taxonomy" id="2116701"/>
    <lineage>
        <taxon>Bacteria</taxon>
        <taxon>Pseudomonadati</taxon>
        <taxon>Pseudomonadota</taxon>
        <taxon>Alphaproteobacteria</taxon>
        <taxon>Hyphomicrobiales</taxon>
        <taxon>Phyllobacteriaceae</taxon>
        <taxon>Kumtagia</taxon>
    </lineage>
</organism>
<keyword evidence="3" id="KW-1185">Reference proteome</keyword>
<evidence type="ECO:0000313" key="2">
    <source>
        <dbReference type="EMBL" id="PSJ64459.1"/>
    </source>
</evidence>
<accession>A0A2P7SPR8</accession>
<feature type="domain" description="Putative restriction endonuclease" evidence="1">
    <location>
        <begin position="12"/>
        <end position="160"/>
    </location>
</feature>
<dbReference type="Proteomes" id="UP000241229">
    <property type="component" value="Unassembled WGS sequence"/>
</dbReference>